<keyword evidence="1" id="KW-0472">Membrane</keyword>
<dbReference type="Pfam" id="PF05145">
    <property type="entry name" value="AbrB"/>
    <property type="match status" value="1"/>
</dbReference>
<dbReference type="AlphaFoldDB" id="A0A2T4Z665"/>
<reference evidence="2 3" key="1">
    <citation type="submission" date="2018-04" db="EMBL/GenBank/DDBJ databases">
        <title>Genomic Encyclopedia of Archaeal and Bacterial Type Strains, Phase II (KMG-II): from individual species to whole genera.</title>
        <authorList>
            <person name="Goeker M."/>
        </authorList>
    </citation>
    <scope>NUCLEOTIDE SEQUENCE [LARGE SCALE GENOMIC DNA]</scope>
    <source>
        <strain evidence="2 3">DSM 25521</strain>
    </source>
</reference>
<organism evidence="2 3">
    <name type="scientific">Phreatobacter oligotrophus</name>
    <dbReference type="NCBI Taxonomy" id="1122261"/>
    <lineage>
        <taxon>Bacteria</taxon>
        <taxon>Pseudomonadati</taxon>
        <taxon>Pseudomonadota</taxon>
        <taxon>Alphaproteobacteria</taxon>
        <taxon>Hyphomicrobiales</taxon>
        <taxon>Phreatobacteraceae</taxon>
        <taxon>Phreatobacter</taxon>
    </lineage>
</organism>
<accession>A0A2T4Z665</accession>
<evidence type="ECO:0000256" key="1">
    <source>
        <dbReference type="SAM" id="Phobius"/>
    </source>
</evidence>
<protein>
    <recommendedName>
        <fullName evidence="4">AbrB family transcriptional regulator</fullName>
    </recommendedName>
</protein>
<evidence type="ECO:0000313" key="2">
    <source>
        <dbReference type="EMBL" id="PTM57381.1"/>
    </source>
</evidence>
<evidence type="ECO:0008006" key="4">
    <source>
        <dbReference type="Google" id="ProtNLM"/>
    </source>
</evidence>
<feature type="transmembrane region" description="Helical" evidence="1">
    <location>
        <begin position="61"/>
        <end position="79"/>
    </location>
</feature>
<feature type="transmembrane region" description="Helical" evidence="1">
    <location>
        <begin position="292"/>
        <end position="314"/>
    </location>
</feature>
<proteinExistence type="predicted"/>
<feature type="transmembrane region" description="Helical" evidence="1">
    <location>
        <begin position="37"/>
        <end position="55"/>
    </location>
</feature>
<comment type="caution">
    <text evidence="2">The sequence shown here is derived from an EMBL/GenBank/DDBJ whole genome shotgun (WGS) entry which is preliminary data.</text>
</comment>
<dbReference type="PANTHER" id="PTHR38457">
    <property type="entry name" value="REGULATOR ABRB-RELATED"/>
    <property type="match status" value="1"/>
</dbReference>
<dbReference type="NCBIfam" id="TIGR03082">
    <property type="entry name" value="Gneg_AbrB_dup"/>
    <property type="match status" value="2"/>
</dbReference>
<evidence type="ECO:0000313" key="3">
    <source>
        <dbReference type="Proteomes" id="UP000241808"/>
    </source>
</evidence>
<keyword evidence="3" id="KW-1185">Reference proteome</keyword>
<sequence>MLCAAGPDEARGWRDVTSWLAELRSGIAQFAPSVFPYRRFALALALGIIGGALFYKLRLPLPWMLGAMTFCTIAALVRVPVAAPGVIRSPMSAIIGVMLGSGFSPAIIGQVPQWIVPLAGLVLFMTACGTSVVWYYRRVGGYDRVTAFFCGMPGGLVEMVIYGEERGGDARIIALVHSARILMVVMTLPFIIQFTQGIRLDRPVTGVSMFDAPLAAEALLVVCGFAGAFLGHVLRLPAKTLLGCMIVSAAIHVTGLSDFKPPFEIVNAAQLVLGVAVGCRFAGTASHVVWRVLALSVGSTLILMAWMTAFALVVSQLSGFPAVTLLLAYSPGGLTEMALIAVALHAEVAFVAAFHIIRVFLTMIAAPMTFAWLMPARPPS</sequence>
<feature type="transmembrane region" description="Helical" evidence="1">
    <location>
        <begin position="91"/>
        <end position="108"/>
    </location>
</feature>
<feature type="transmembrane region" description="Helical" evidence="1">
    <location>
        <begin position="356"/>
        <end position="374"/>
    </location>
</feature>
<dbReference type="Proteomes" id="UP000241808">
    <property type="component" value="Unassembled WGS sequence"/>
</dbReference>
<keyword evidence="1" id="KW-1133">Transmembrane helix</keyword>
<dbReference type="PIRSF" id="PIRSF038991">
    <property type="entry name" value="Protein_AbrB"/>
    <property type="match status" value="1"/>
</dbReference>
<dbReference type="PANTHER" id="PTHR38457:SF1">
    <property type="entry name" value="REGULATOR ABRB-RELATED"/>
    <property type="match status" value="1"/>
</dbReference>
<keyword evidence="1" id="KW-0812">Transmembrane</keyword>
<dbReference type="EMBL" id="PZZL01000004">
    <property type="protein sequence ID" value="PTM57381.1"/>
    <property type="molecule type" value="Genomic_DNA"/>
</dbReference>
<dbReference type="GO" id="GO:0016020">
    <property type="term" value="C:membrane"/>
    <property type="evidence" value="ECO:0007669"/>
    <property type="project" value="InterPro"/>
</dbReference>
<dbReference type="GO" id="GO:0010468">
    <property type="term" value="P:regulation of gene expression"/>
    <property type="evidence" value="ECO:0007669"/>
    <property type="project" value="InterPro"/>
</dbReference>
<feature type="transmembrane region" description="Helical" evidence="1">
    <location>
        <begin position="320"/>
        <end position="344"/>
    </location>
</feature>
<dbReference type="InterPro" id="IPR017516">
    <property type="entry name" value="AbrB_dup"/>
</dbReference>
<feature type="transmembrane region" description="Helical" evidence="1">
    <location>
        <begin position="172"/>
        <end position="192"/>
    </location>
</feature>
<dbReference type="InterPro" id="IPR007820">
    <property type="entry name" value="AbrB_fam"/>
</dbReference>
<feature type="transmembrane region" description="Helical" evidence="1">
    <location>
        <begin position="212"/>
        <end position="234"/>
    </location>
</feature>
<feature type="transmembrane region" description="Helical" evidence="1">
    <location>
        <begin position="114"/>
        <end position="136"/>
    </location>
</feature>
<gene>
    <name evidence="2" type="ORF">C8P69_104433</name>
</gene>
<name>A0A2T4Z665_9HYPH</name>